<reference evidence="9 10" key="1">
    <citation type="submission" date="2024-03" db="EMBL/GenBank/DDBJ databases">
        <title>The genome assembly and annotation of the cricket Gryllus longicercus Weissman &amp; Gray.</title>
        <authorList>
            <person name="Szrajer S."/>
            <person name="Gray D."/>
            <person name="Ylla G."/>
        </authorList>
    </citation>
    <scope>NUCLEOTIDE SEQUENCE [LARGE SCALE GENOMIC DNA]</scope>
    <source>
        <strain evidence="9">DAG 2021-001</strain>
        <tissue evidence="9">Whole body minus gut</tissue>
    </source>
</reference>
<keyword evidence="3 8" id="KW-0479">Metal-binding</keyword>
<organism evidence="9 10">
    <name type="scientific">Gryllus longicercus</name>
    <dbReference type="NCBI Taxonomy" id="2509291"/>
    <lineage>
        <taxon>Eukaryota</taxon>
        <taxon>Metazoa</taxon>
        <taxon>Ecdysozoa</taxon>
        <taxon>Arthropoda</taxon>
        <taxon>Hexapoda</taxon>
        <taxon>Insecta</taxon>
        <taxon>Pterygota</taxon>
        <taxon>Neoptera</taxon>
        <taxon>Polyneoptera</taxon>
        <taxon>Orthoptera</taxon>
        <taxon>Ensifera</taxon>
        <taxon>Gryllidea</taxon>
        <taxon>Grylloidea</taxon>
        <taxon>Gryllidae</taxon>
        <taxon>Gryllinae</taxon>
        <taxon>Gryllus</taxon>
    </lineage>
</organism>
<dbReference type="GO" id="GO:0004441">
    <property type="term" value="F:inositol-1,4-bisphosphate 1-phosphatase activity"/>
    <property type="evidence" value="ECO:0007669"/>
    <property type="project" value="UniProtKB-EC"/>
</dbReference>
<dbReference type="InterPro" id="IPR020583">
    <property type="entry name" value="Inositol_monoP_metal-BS"/>
</dbReference>
<comment type="similarity">
    <text evidence="1">Belongs to the inositol monophosphatase superfamily.</text>
</comment>
<comment type="caution">
    <text evidence="9">The sequence shown here is derived from an EMBL/GenBank/DDBJ whole genome shotgun (WGS) entry which is preliminary data.</text>
</comment>
<dbReference type="InterPro" id="IPR050725">
    <property type="entry name" value="CysQ/Inositol_MonoPase"/>
</dbReference>
<accession>A0AAN9ZFR4</accession>
<comment type="catalytic activity">
    <reaction evidence="6">
        <text>1D-myo-inositol 1,4-bisphosphate + H2O = 1D-myo-inositol 4-phosphate + phosphate</text>
        <dbReference type="Rhea" id="RHEA:15553"/>
        <dbReference type="ChEBI" id="CHEBI:15377"/>
        <dbReference type="ChEBI" id="CHEBI:43474"/>
        <dbReference type="ChEBI" id="CHEBI:58282"/>
        <dbReference type="ChEBI" id="CHEBI:58469"/>
        <dbReference type="EC" id="3.1.3.57"/>
    </reaction>
    <physiologicalReaction direction="left-to-right" evidence="6">
        <dbReference type="Rhea" id="RHEA:15554"/>
    </physiologicalReaction>
</comment>
<dbReference type="Gene3D" id="3.40.190.80">
    <property type="match status" value="1"/>
</dbReference>
<comment type="cofactor">
    <cofactor evidence="8">
        <name>Mg(2+)</name>
        <dbReference type="ChEBI" id="CHEBI:18420"/>
    </cofactor>
</comment>
<evidence type="ECO:0000256" key="5">
    <source>
        <dbReference type="ARBA" id="ARBA00044465"/>
    </source>
</evidence>
<sequence>MTMAQFLKSLIKVSVKAANIARVCREEKHLFQLLVQEKHEGDKNPRFFQDFKTLADVLIQETIKHDIGIEFPNIASHIKGEESNSFSNVLGESITVAIQENEADTAALLTQVLNGDTRAGGLLAAEVHKAVLVDYQSLNVDRIPDDLTLPVDNFGIWIDPIDSTFEYISGSEEPSVVRNIHSKGLQCVTVLIGVFNRQTGEPVVGVVNQPFITKKGSEWFGKCYWGINYEDKHYFSDEFEDTVEQQKVVVLSSSESSDLKERLTERGYLVVEAAGAGYKCLVVALGQADAYLLSRGTTYRWDICGPHALLLAQNGGIIRFVPAEQGSIQEISYLETDDDKSEGINQWCNKDGVIAYRNAQFLGEIVHLLKKS</sequence>
<dbReference type="PANTHER" id="PTHR43028:SF3">
    <property type="entry name" value="INOSITOL POLYPHOSPHATE 1-PHOSPHATASE"/>
    <property type="match status" value="1"/>
</dbReference>
<dbReference type="PANTHER" id="PTHR43028">
    <property type="entry name" value="3'(2'),5'-BISPHOSPHATE NUCLEOTIDASE 1"/>
    <property type="match status" value="1"/>
</dbReference>
<dbReference type="Gene3D" id="3.30.540.10">
    <property type="entry name" value="Fructose-1,6-Bisphosphatase, subunit A, domain 1"/>
    <property type="match status" value="1"/>
</dbReference>
<feature type="binding site" evidence="8">
    <location>
        <position position="302"/>
    </location>
    <ligand>
        <name>Mg(2+)</name>
        <dbReference type="ChEBI" id="CHEBI:18420"/>
        <label>1</label>
        <note>catalytic</note>
    </ligand>
</feature>
<dbReference type="SUPFAM" id="SSF56655">
    <property type="entry name" value="Carbohydrate phosphatase"/>
    <property type="match status" value="1"/>
</dbReference>
<evidence type="ECO:0000313" key="10">
    <source>
        <dbReference type="Proteomes" id="UP001378592"/>
    </source>
</evidence>
<dbReference type="Gene3D" id="4.10.460.10">
    <property type="entry name" value="Inositol Polyphosphate 1-phosphatase, domain 1"/>
    <property type="match status" value="1"/>
</dbReference>
<feature type="binding site" evidence="8">
    <location>
        <position position="81"/>
    </location>
    <ligand>
        <name>Mg(2+)</name>
        <dbReference type="ChEBI" id="CHEBI:18420"/>
        <label>1</label>
        <note>catalytic</note>
    </ligand>
</feature>
<evidence type="ECO:0000256" key="3">
    <source>
        <dbReference type="ARBA" id="ARBA00022723"/>
    </source>
</evidence>
<dbReference type="GO" id="GO:0046872">
    <property type="term" value="F:metal ion binding"/>
    <property type="evidence" value="ECO:0007669"/>
    <property type="project" value="UniProtKB-KW"/>
</dbReference>
<feature type="binding site" evidence="8">
    <location>
        <position position="161"/>
    </location>
    <ligand>
        <name>Mg(2+)</name>
        <dbReference type="ChEBI" id="CHEBI:18420"/>
        <label>1</label>
        <note>catalytic</note>
    </ligand>
</feature>
<dbReference type="InterPro" id="IPR000760">
    <property type="entry name" value="Inositol_monophosphatase-like"/>
</dbReference>
<gene>
    <name evidence="9" type="ORF">R5R35_004555</name>
</gene>
<evidence type="ECO:0000313" key="9">
    <source>
        <dbReference type="EMBL" id="KAK7872070.1"/>
    </source>
</evidence>
<evidence type="ECO:0000256" key="7">
    <source>
        <dbReference type="ARBA" id="ARBA00044519"/>
    </source>
</evidence>
<comment type="catalytic activity">
    <reaction evidence="5">
        <text>1D-myo-inositol 1,3,4-trisphosphate + H2O = 1D-myo-inositol 3,4-bisphosphate + phosphate</text>
        <dbReference type="Rhea" id="RHEA:70319"/>
        <dbReference type="ChEBI" id="CHEBI:15377"/>
        <dbReference type="ChEBI" id="CHEBI:43474"/>
        <dbReference type="ChEBI" id="CHEBI:58414"/>
        <dbReference type="ChEBI" id="CHEBI:83241"/>
    </reaction>
    <physiologicalReaction direction="left-to-right" evidence="5">
        <dbReference type="Rhea" id="RHEA:70320"/>
    </physiologicalReaction>
</comment>
<evidence type="ECO:0000256" key="2">
    <source>
        <dbReference type="ARBA" id="ARBA00022671"/>
    </source>
</evidence>
<dbReference type="PROSITE" id="PS00629">
    <property type="entry name" value="IMP_1"/>
    <property type="match status" value="1"/>
</dbReference>
<dbReference type="EMBL" id="JAZDUA010000030">
    <property type="protein sequence ID" value="KAK7872070.1"/>
    <property type="molecule type" value="Genomic_DNA"/>
</dbReference>
<feature type="binding site" evidence="8">
    <location>
        <position position="159"/>
    </location>
    <ligand>
        <name>Mg(2+)</name>
        <dbReference type="ChEBI" id="CHEBI:18420"/>
        <label>1</label>
        <note>catalytic</note>
    </ligand>
</feature>
<proteinExistence type="inferred from homology"/>
<evidence type="ECO:0000256" key="1">
    <source>
        <dbReference type="ARBA" id="ARBA00009759"/>
    </source>
</evidence>
<keyword evidence="2" id="KW-0452">Lithium</keyword>
<evidence type="ECO:0000256" key="6">
    <source>
        <dbReference type="ARBA" id="ARBA00044478"/>
    </source>
</evidence>
<protein>
    <recommendedName>
        <fullName evidence="7">inositol-1,4-bisphosphate 1-phosphatase</fullName>
        <ecNumber evidence="7">3.1.3.57</ecNumber>
    </recommendedName>
</protein>
<keyword evidence="4 8" id="KW-0460">Magnesium</keyword>
<dbReference type="Proteomes" id="UP001378592">
    <property type="component" value="Unassembled WGS sequence"/>
</dbReference>
<dbReference type="AlphaFoldDB" id="A0AAN9ZFR4"/>
<evidence type="ECO:0000256" key="4">
    <source>
        <dbReference type="ARBA" id="ARBA00022842"/>
    </source>
</evidence>
<feature type="binding site" evidence="8">
    <location>
        <position position="162"/>
    </location>
    <ligand>
        <name>Mg(2+)</name>
        <dbReference type="ChEBI" id="CHEBI:18420"/>
        <label>1</label>
        <note>catalytic</note>
    </ligand>
</feature>
<dbReference type="Pfam" id="PF00459">
    <property type="entry name" value="Inositol_P"/>
    <property type="match status" value="1"/>
</dbReference>
<dbReference type="EC" id="3.1.3.57" evidence="7"/>
<evidence type="ECO:0000256" key="8">
    <source>
        <dbReference type="PIRSR" id="PIRSR600760-2"/>
    </source>
</evidence>
<keyword evidence="10" id="KW-1185">Reference proteome</keyword>
<dbReference type="InterPro" id="IPR044897">
    <property type="entry name" value="INPP1_dom_1"/>
</dbReference>
<name>A0AAN9ZFR4_9ORTH</name>